<organism evidence="2 3">
    <name type="scientific">Actinocatenispora sera</name>
    <dbReference type="NCBI Taxonomy" id="390989"/>
    <lineage>
        <taxon>Bacteria</taxon>
        <taxon>Bacillati</taxon>
        <taxon>Actinomycetota</taxon>
        <taxon>Actinomycetes</taxon>
        <taxon>Micromonosporales</taxon>
        <taxon>Micromonosporaceae</taxon>
        <taxon>Actinocatenispora</taxon>
    </lineage>
</organism>
<feature type="signal peptide" evidence="1">
    <location>
        <begin position="1"/>
        <end position="30"/>
    </location>
</feature>
<name>A0A810KY98_9ACTN</name>
<keyword evidence="1" id="KW-0732">Signal</keyword>
<accession>A0A810KY98</accession>
<proteinExistence type="predicted"/>
<evidence type="ECO:0000256" key="1">
    <source>
        <dbReference type="SAM" id="SignalP"/>
    </source>
</evidence>
<gene>
    <name evidence="2" type="ORF">Asera_14870</name>
</gene>
<evidence type="ECO:0000313" key="3">
    <source>
        <dbReference type="Proteomes" id="UP000680750"/>
    </source>
</evidence>
<dbReference type="KEGG" id="aser:Asera_14870"/>
<keyword evidence="3" id="KW-1185">Reference proteome</keyword>
<evidence type="ECO:0000313" key="2">
    <source>
        <dbReference type="EMBL" id="BCJ27379.1"/>
    </source>
</evidence>
<dbReference type="EMBL" id="AP023354">
    <property type="protein sequence ID" value="BCJ27379.1"/>
    <property type="molecule type" value="Genomic_DNA"/>
</dbReference>
<protein>
    <submittedName>
        <fullName evidence="2">Uncharacterized protein</fullName>
    </submittedName>
</protein>
<dbReference type="RefSeq" id="WP_157034962.1">
    <property type="nucleotide sequence ID" value="NZ_AP023354.1"/>
</dbReference>
<sequence>MRTLTGRRTTVLATVLATAAVTAVAGPAAAQPAHPTRQCTPSWSIVQAPAMPPAFHDYLGDHYGQGVVAPVSAGNVWFPSYLSQNAVPEETWMPRWNGSSLTTAPTVPKPTPAFEDVGGASFDSASDGWIVGNSYIVTTAGTYNWIPEPTAAHWQNGRWTTVPLAPSSDPNETSAQPNAVVSVSPTDAWAVGAQRTSDGGAVGALVEHWDGTAWDTVPNPAASTDGAQLMKVQAVSARDIWAAGFAGGGSSPWAPLVEHYDGTSWTRVDVPAASTPSAFFGLSVSSSTDIWAVGDQTMAGTSDTAVPLVEHFDGTSWKVVDDLPDIGNAKLTGVYAASPTDVWATEQVPEHTSMQLLHYDGSSWTQVPYPGSAEYNAYPWAMDIGGTGPDDVWVLGGVTTNYTDPEWRIQLRIAHLSCGGK</sequence>
<feature type="chain" id="PRO_5032355205" evidence="1">
    <location>
        <begin position="31"/>
        <end position="421"/>
    </location>
</feature>
<dbReference type="Proteomes" id="UP000680750">
    <property type="component" value="Chromosome"/>
</dbReference>
<dbReference type="AlphaFoldDB" id="A0A810KY98"/>
<reference evidence="2" key="1">
    <citation type="submission" date="2020-08" db="EMBL/GenBank/DDBJ databases">
        <title>Whole genome shotgun sequence of Actinocatenispora sera NBRC 101916.</title>
        <authorList>
            <person name="Komaki H."/>
            <person name="Tamura T."/>
        </authorList>
    </citation>
    <scope>NUCLEOTIDE SEQUENCE</scope>
    <source>
        <strain evidence="2">NBRC 101916</strain>
    </source>
</reference>
<dbReference type="OrthoDB" id="3454650at2"/>